<evidence type="ECO:0000313" key="3">
    <source>
        <dbReference type="Proteomes" id="UP001066276"/>
    </source>
</evidence>
<reference evidence="2" key="1">
    <citation type="journal article" date="2022" name="bioRxiv">
        <title>Sequencing and chromosome-scale assembly of the giantPleurodeles waltlgenome.</title>
        <authorList>
            <person name="Brown T."/>
            <person name="Elewa A."/>
            <person name="Iarovenko S."/>
            <person name="Subramanian E."/>
            <person name="Araus A.J."/>
            <person name="Petzold A."/>
            <person name="Susuki M."/>
            <person name="Suzuki K.-i.T."/>
            <person name="Hayashi T."/>
            <person name="Toyoda A."/>
            <person name="Oliveira C."/>
            <person name="Osipova E."/>
            <person name="Leigh N.D."/>
            <person name="Simon A."/>
            <person name="Yun M.H."/>
        </authorList>
    </citation>
    <scope>NUCLEOTIDE SEQUENCE</scope>
    <source>
        <strain evidence="2">20211129_DDA</strain>
        <tissue evidence="2">Liver</tissue>
    </source>
</reference>
<comment type="caution">
    <text evidence="2">The sequence shown here is derived from an EMBL/GenBank/DDBJ whole genome shotgun (WGS) entry which is preliminary data.</text>
</comment>
<accession>A0AAV7WB32</accession>
<keyword evidence="3" id="KW-1185">Reference proteome</keyword>
<evidence type="ECO:0000313" key="2">
    <source>
        <dbReference type="EMBL" id="KAJ1211177.1"/>
    </source>
</evidence>
<proteinExistence type="predicted"/>
<feature type="region of interest" description="Disordered" evidence="1">
    <location>
        <begin position="65"/>
        <end position="98"/>
    </location>
</feature>
<dbReference type="Proteomes" id="UP001066276">
    <property type="component" value="Chromosome 1_2"/>
</dbReference>
<gene>
    <name evidence="2" type="ORF">NDU88_006538</name>
</gene>
<evidence type="ECO:0000256" key="1">
    <source>
        <dbReference type="SAM" id="MobiDB-lite"/>
    </source>
</evidence>
<organism evidence="2 3">
    <name type="scientific">Pleurodeles waltl</name>
    <name type="common">Iberian ribbed newt</name>
    <dbReference type="NCBI Taxonomy" id="8319"/>
    <lineage>
        <taxon>Eukaryota</taxon>
        <taxon>Metazoa</taxon>
        <taxon>Chordata</taxon>
        <taxon>Craniata</taxon>
        <taxon>Vertebrata</taxon>
        <taxon>Euteleostomi</taxon>
        <taxon>Amphibia</taxon>
        <taxon>Batrachia</taxon>
        <taxon>Caudata</taxon>
        <taxon>Salamandroidea</taxon>
        <taxon>Salamandridae</taxon>
        <taxon>Pleurodelinae</taxon>
        <taxon>Pleurodeles</taxon>
    </lineage>
</organism>
<dbReference type="AlphaFoldDB" id="A0AAV7WB32"/>
<protein>
    <submittedName>
        <fullName evidence="2">Uncharacterized protein</fullName>
    </submittedName>
</protein>
<sequence length="98" mass="10089">MTGETAQSSTALWMAGAIAEAWKEAGVGLACGAEDSEEGSARHCRSDALAGAHAWKRGPLCCTEEPNARGQRRAPGATSEEETSGGECPWDALRPGGT</sequence>
<name>A0AAV7WB32_PLEWA</name>
<dbReference type="EMBL" id="JANPWB010000002">
    <property type="protein sequence ID" value="KAJ1211177.1"/>
    <property type="molecule type" value="Genomic_DNA"/>
</dbReference>